<name>A0A7X2ITA5_9BURK</name>
<evidence type="ECO:0000313" key="2">
    <source>
        <dbReference type="Proteomes" id="UP000446768"/>
    </source>
</evidence>
<organism evidence="1 2">
    <name type="scientific">Pseudoduganella rivuli</name>
    <dbReference type="NCBI Taxonomy" id="2666085"/>
    <lineage>
        <taxon>Bacteria</taxon>
        <taxon>Pseudomonadati</taxon>
        <taxon>Pseudomonadota</taxon>
        <taxon>Betaproteobacteria</taxon>
        <taxon>Burkholderiales</taxon>
        <taxon>Oxalobacteraceae</taxon>
        <taxon>Telluria group</taxon>
        <taxon>Pseudoduganella</taxon>
    </lineage>
</organism>
<dbReference type="EMBL" id="WKJJ01000023">
    <property type="protein sequence ID" value="MRV75711.1"/>
    <property type="molecule type" value="Genomic_DNA"/>
</dbReference>
<keyword evidence="2" id="KW-1185">Reference proteome</keyword>
<sequence length="637" mass="71626">MSYDDEVKMTLMALKFYPPSIQDDLIRRKSCGVDLSEATSNWISFGSDALSFLRKNIFDAIRDLYQKKEQVSISDKSGREWVLVNSDLPTRASIKFQHADINFVVSDCFALHPDPEVRSVIFKTFAFKVGMTKPKRLHWLNLVLARALHDEELSQLLDELATSPGGIDQIILERMKSGEVDYPTLIPDFESYYEDLVGAVGQNEDIFSFSKMVSKRKFDEIIDFERTEGLKKILRQSAHSSLVDSIALNSFQINELEDTFEWLSNNADVLSKIGAVELALTYYNCNLKIAGYAVQMIKSIVDDDLSASGELSQFCDLVFLVGGELARNGLFISSPPYWRRLAIFSHAASINWAVLKNKTNVIHLSETQCHSRKPLFFIQTLIDLRKEPRWQSDYLNPAQLKAEFLGRILMTAQRNSTTLHEYLREYILQSSELKNEVHFPFAYLPGPLEGGMESAVMLPHDLSEAIETALSSLPLELSSFIPLVNSALVFKLNEEQANLAAKALRAANYQLRSANNTDNFAAVLNGLATVAAAARNPALADEIIILMRVQRNCSEQSLSADQALTIGLISAAARSNERDWMDFIGKLLNELSFQDLSQVEARTIRFVLLQLCRLKPDLWRYCGGAHAALQSILPQSI</sequence>
<dbReference type="AlphaFoldDB" id="A0A7X2ITA5"/>
<dbReference type="RefSeq" id="WP_154380526.1">
    <property type="nucleotide sequence ID" value="NZ_WKJJ01000023.1"/>
</dbReference>
<accession>A0A7X2ITA5</accession>
<dbReference type="Proteomes" id="UP000446768">
    <property type="component" value="Unassembled WGS sequence"/>
</dbReference>
<reference evidence="1 2" key="1">
    <citation type="submission" date="2019-11" db="EMBL/GenBank/DDBJ databases">
        <title>Novel species isolated from a subtropical stream in China.</title>
        <authorList>
            <person name="Lu H."/>
        </authorList>
    </citation>
    <scope>NUCLEOTIDE SEQUENCE [LARGE SCALE GENOMIC DNA]</scope>
    <source>
        <strain evidence="1 2">FT92W</strain>
    </source>
</reference>
<proteinExistence type="predicted"/>
<evidence type="ECO:0000313" key="1">
    <source>
        <dbReference type="EMBL" id="MRV75711.1"/>
    </source>
</evidence>
<comment type="caution">
    <text evidence="1">The sequence shown here is derived from an EMBL/GenBank/DDBJ whole genome shotgun (WGS) entry which is preliminary data.</text>
</comment>
<gene>
    <name evidence="1" type="ORF">GJ700_28745</name>
</gene>
<protein>
    <submittedName>
        <fullName evidence="1">Uncharacterized protein</fullName>
    </submittedName>
</protein>